<dbReference type="PROSITE" id="PS51819">
    <property type="entry name" value="VOC"/>
    <property type="match status" value="1"/>
</dbReference>
<name>A0A081D046_9HYPH</name>
<dbReference type="AlphaFoldDB" id="A0A081D046"/>
<dbReference type="Pfam" id="PF00903">
    <property type="entry name" value="Glyoxalase"/>
    <property type="match status" value="1"/>
</dbReference>
<dbReference type="Proteomes" id="UP000028701">
    <property type="component" value="Unassembled WGS sequence"/>
</dbReference>
<proteinExistence type="predicted"/>
<protein>
    <recommendedName>
        <fullName evidence="1">VOC domain-containing protein</fullName>
    </recommendedName>
</protein>
<evidence type="ECO:0000259" key="1">
    <source>
        <dbReference type="PROSITE" id="PS51819"/>
    </source>
</evidence>
<accession>A0A081D046</accession>
<sequence>MIDHMGISPPDIESARQFYDAALKPLGITTVMEVKPGQTGGYHGIGYGTGRKPFFWLSSDSRHAVPDGPRGTGIHIAFEAESRATVDAFYAAVMAQGGRDNGAPGIRPHYHPAYYAAFVIDPDGVNVEAVCQKSE</sequence>
<evidence type="ECO:0000313" key="3">
    <source>
        <dbReference type="Proteomes" id="UP000028701"/>
    </source>
</evidence>
<gene>
    <name evidence="2" type="ORF">RRU01S_24_01690</name>
</gene>
<dbReference type="OrthoDB" id="9807407at2"/>
<evidence type="ECO:0000313" key="2">
    <source>
        <dbReference type="EMBL" id="GAK72292.1"/>
    </source>
</evidence>
<dbReference type="SUPFAM" id="SSF54593">
    <property type="entry name" value="Glyoxalase/Bleomycin resistance protein/Dihydroxybiphenyl dioxygenase"/>
    <property type="match status" value="1"/>
</dbReference>
<dbReference type="Gene3D" id="3.10.180.10">
    <property type="entry name" value="2,3-Dihydroxybiphenyl 1,2-Dioxygenase, domain 1"/>
    <property type="match status" value="1"/>
</dbReference>
<reference evidence="2 3" key="1">
    <citation type="submission" date="2014-08" db="EMBL/GenBank/DDBJ databases">
        <title>Whole genome shotgun sequence of Rhizobium rubi NBRC 13261.</title>
        <authorList>
            <person name="Katano-Makiyama Y."/>
            <person name="Hosoyama A."/>
            <person name="Hashimoto M."/>
            <person name="Hosoyama Y."/>
            <person name="Noguchi M."/>
            <person name="Tsuchikane K."/>
            <person name="Uohara A."/>
            <person name="Ohji S."/>
            <person name="Ichikawa N."/>
            <person name="Kimura A."/>
            <person name="Yamazoe A."/>
            <person name="Fujita N."/>
        </authorList>
    </citation>
    <scope>NUCLEOTIDE SEQUENCE [LARGE SCALE GENOMIC DNA]</scope>
    <source>
        <strain evidence="2 3">NBRC 13261</strain>
    </source>
</reference>
<dbReference type="CDD" id="cd07262">
    <property type="entry name" value="VOC_like"/>
    <property type="match status" value="1"/>
</dbReference>
<dbReference type="eggNOG" id="COG0346">
    <property type="taxonomic scope" value="Bacteria"/>
</dbReference>
<dbReference type="InterPro" id="IPR029068">
    <property type="entry name" value="Glyas_Bleomycin-R_OHBP_Dase"/>
</dbReference>
<feature type="domain" description="VOC" evidence="1">
    <location>
        <begin position="1"/>
        <end position="132"/>
    </location>
</feature>
<dbReference type="InterPro" id="IPR004360">
    <property type="entry name" value="Glyas_Fos-R_dOase_dom"/>
</dbReference>
<dbReference type="PANTHER" id="PTHR35006">
    <property type="entry name" value="GLYOXALASE FAMILY PROTEIN (AFU_ORTHOLOGUE AFUA_5G14830)"/>
    <property type="match status" value="1"/>
</dbReference>
<dbReference type="PANTHER" id="PTHR35006:SF2">
    <property type="entry name" value="GLYOXALASE FAMILY PROTEIN (AFU_ORTHOLOGUE AFUA_5G14830)"/>
    <property type="match status" value="1"/>
</dbReference>
<dbReference type="InterPro" id="IPR037523">
    <property type="entry name" value="VOC_core"/>
</dbReference>
<dbReference type="EMBL" id="BBJU01000024">
    <property type="protein sequence ID" value="GAK72292.1"/>
    <property type="molecule type" value="Genomic_DNA"/>
</dbReference>
<organism evidence="2 3">
    <name type="scientific">Agrobacterium rubi TR3 = NBRC 13261</name>
    <dbReference type="NCBI Taxonomy" id="1368415"/>
    <lineage>
        <taxon>Bacteria</taxon>
        <taxon>Pseudomonadati</taxon>
        <taxon>Pseudomonadota</taxon>
        <taxon>Alphaproteobacteria</taxon>
        <taxon>Hyphomicrobiales</taxon>
        <taxon>Rhizobiaceae</taxon>
        <taxon>Rhizobium/Agrobacterium group</taxon>
        <taxon>Agrobacterium</taxon>
    </lineage>
</organism>
<dbReference type="RefSeq" id="WP_045231745.1">
    <property type="nucleotide sequence ID" value="NZ_BBJU01000024.1"/>
</dbReference>
<comment type="caution">
    <text evidence="2">The sequence shown here is derived from an EMBL/GenBank/DDBJ whole genome shotgun (WGS) entry which is preliminary data.</text>
</comment>